<comment type="function">
    <text evidence="10">The coatomer is a cytosolic protein complex that binds to dilysine motifs and reversibly associates with Golgi non-clathrin-coated vesicles, which further mediate biosynthetic protein transport from the ER, via the Golgi up to the trans Golgi network. Coatomer complex is required for budding from Golgi membranes, and is essential for the retrograde Golgi-to-ER transport of dilysine-tagged proteins.</text>
</comment>
<evidence type="ECO:0000256" key="11">
    <source>
        <dbReference type="RuleBase" id="RU366052"/>
    </source>
</evidence>
<evidence type="ECO:0000256" key="2">
    <source>
        <dbReference type="ARBA" id="ARBA00011775"/>
    </source>
</evidence>
<comment type="similarity">
    <text evidence="1 10">Belongs to the adaptor complexes medium subunit family. Delta-COP subfamily.</text>
</comment>
<dbReference type="Pfam" id="PF00928">
    <property type="entry name" value="Adap_comp_sub"/>
    <property type="match status" value="1"/>
</dbReference>
<dbReference type="GO" id="GO:0006888">
    <property type="term" value="P:endoplasmic reticulum to Golgi vesicle-mediated transport"/>
    <property type="evidence" value="ECO:0007669"/>
    <property type="project" value="TreeGrafter"/>
</dbReference>
<keyword evidence="8 10" id="KW-0472">Membrane</keyword>
<keyword evidence="3 10" id="KW-0813">Transport</keyword>
<dbReference type="PANTHER" id="PTHR10121:SF0">
    <property type="entry name" value="COATOMER SUBUNIT DELTA"/>
    <property type="match status" value="1"/>
</dbReference>
<dbReference type="PROSITE" id="PS51072">
    <property type="entry name" value="MHD"/>
    <property type="match status" value="1"/>
</dbReference>
<dbReference type="InterPro" id="IPR028565">
    <property type="entry name" value="MHD"/>
</dbReference>
<comment type="subunit">
    <text evidence="2 10">Oligomeric complex that consists of at least the alpha, beta, beta', gamma, delta, epsilon and zeta subunits.</text>
</comment>
<dbReference type="Proteomes" id="UP000031036">
    <property type="component" value="Unassembled WGS sequence"/>
</dbReference>
<evidence type="ECO:0000259" key="13">
    <source>
        <dbReference type="PROSITE" id="PS51072"/>
    </source>
</evidence>
<organism evidence="14 15">
    <name type="scientific">Toxocara canis</name>
    <name type="common">Canine roundworm</name>
    <dbReference type="NCBI Taxonomy" id="6265"/>
    <lineage>
        <taxon>Eukaryota</taxon>
        <taxon>Metazoa</taxon>
        <taxon>Ecdysozoa</taxon>
        <taxon>Nematoda</taxon>
        <taxon>Chromadorea</taxon>
        <taxon>Rhabditida</taxon>
        <taxon>Spirurina</taxon>
        <taxon>Ascaridomorpha</taxon>
        <taxon>Ascaridoidea</taxon>
        <taxon>Toxocaridae</taxon>
        <taxon>Toxocara</taxon>
    </lineage>
</organism>
<dbReference type="CDD" id="cd14830">
    <property type="entry name" value="Delta_COP_N"/>
    <property type="match status" value="1"/>
</dbReference>
<dbReference type="GO" id="GO:0030126">
    <property type="term" value="C:COPI vesicle coat"/>
    <property type="evidence" value="ECO:0007669"/>
    <property type="project" value="UniProtKB-UniRule"/>
</dbReference>
<dbReference type="InterPro" id="IPR036168">
    <property type="entry name" value="AP2_Mu_C_sf"/>
</dbReference>
<dbReference type="PANTHER" id="PTHR10121">
    <property type="entry name" value="COATOMER SUBUNIT DELTA"/>
    <property type="match status" value="1"/>
</dbReference>
<keyword evidence="5 10" id="KW-0931">ER-Golgi transport</keyword>
<evidence type="ECO:0000313" key="14">
    <source>
        <dbReference type="EMBL" id="KHN87884.1"/>
    </source>
</evidence>
<feature type="coiled-coil region" evidence="12">
    <location>
        <begin position="129"/>
        <end position="156"/>
    </location>
</feature>
<dbReference type="GO" id="GO:0000139">
    <property type="term" value="C:Golgi membrane"/>
    <property type="evidence" value="ECO:0007669"/>
    <property type="project" value="UniProtKB-SubCell"/>
</dbReference>
<evidence type="ECO:0000256" key="9">
    <source>
        <dbReference type="ARBA" id="ARBA00023329"/>
    </source>
</evidence>
<name>A0A0B2W2J6_TOXCA</name>
<evidence type="ECO:0000256" key="1">
    <source>
        <dbReference type="ARBA" id="ARBA00010516"/>
    </source>
</evidence>
<keyword evidence="9 10" id="KW-0968">Cytoplasmic vesicle</keyword>
<dbReference type="OrthoDB" id="10266042at2759"/>
<protein>
    <recommendedName>
        <fullName evidence="10">Coatomer subunit delta</fullName>
    </recommendedName>
</protein>
<dbReference type="SUPFAM" id="SSF49447">
    <property type="entry name" value="Second domain of Mu2 adaptin subunit (ap50) of ap2 adaptor"/>
    <property type="match status" value="1"/>
</dbReference>
<reference evidence="14 15" key="1">
    <citation type="submission" date="2014-11" db="EMBL/GenBank/DDBJ databases">
        <title>Genetic blueprint of the zoonotic pathogen Toxocara canis.</title>
        <authorList>
            <person name="Zhu X.-Q."/>
            <person name="Korhonen P.K."/>
            <person name="Cai H."/>
            <person name="Young N.D."/>
            <person name="Nejsum P."/>
            <person name="von Samson-Himmelstjerna G."/>
            <person name="Boag P.R."/>
            <person name="Tan P."/>
            <person name="Li Q."/>
            <person name="Min J."/>
            <person name="Yang Y."/>
            <person name="Wang X."/>
            <person name="Fang X."/>
            <person name="Hall R.S."/>
            <person name="Hofmann A."/>
            <person name="Sternberg P.W."/>
            <person name="Jex A.R."/>
            <person name="Gasser R.B."/>
        </authorList>
    </citation>
    <scope>NUCLEOTIDE SEQUENCE [LARGE SCALE GENOMIC DNA]</scope>
    <source>
        <strain evidence="14">PN_DK_2014</strain>
    </source>
</reference>
<evidence type="ECO:0000256" key="10">
    <source>
        <dbReference type="RuleBase" id="RU364018"/>
    </source>
</evidence>
<evidence type="ECO:0000256" key="4">
    <source>
        <dbReference type="ARBA" id="ARBA00022490"/>
    </source>
</evidence>
<dbReference type="GO" id="GO:0015031">
    <property type="term" value="P:protein transport"/>
    <property type="evidence" value="ECO:0007669"/>
    <property type="project" value="UniProtKB-KW"/>
</dbReference>
<gene>
    <name evidence="14" type="primary">C13B9.3</name>
    <name evidence="14" type="ORF">Tcan_07446</name>
</gene>
<feature type="domain" description="MHD" evidence="13">
    <location>
        <begin position="252"/>
        <end position="495"/>
    </location>
</feature>
<dbReference type="GO" id="GO:0051645">
    <property type="term" value="P:Golgi localization"/>
    <property type="evidence" value="ECO:0007669"/>
    <property type="project" value="TreeGrafter"/>
</dbReference>
<evidence type="ECO:0000256" key="3">
    <source>
        <dbReference type="ARBA" id="ARBA00022448"/>
    </source>
</evidence>
<dbReference type="SUPFAM" id="SSF64356">
    <property type="entry name" value="SNARE-like"/>
    <property type="match status" value="1"/>
</dbReference>
<dbReference type="GO" id="GO:0006890">
    <property type="term" value="P:retrograde vesicle-mediated transport, Golgi to endoplasmic reticulum"/>
    <property type="evidence" value="ECO:0007669"/>
    <property type="project" value="UniProtKB-UniRule"/>
</dbReference>
<dbReference type="FunFam" id="3.30.450.60:FF:000003">
    <property type="entry name" value="Coatomer subunit delta"/>
    <property type="match status" value="1"/>
</dbReference>
<dbReference type="Gene3D" id="2.60.40.1170">
    <property type="entry name" value="Mu homology domain, subdomain B"/>
    <property type="match status" value="2"/>
</dbReference>
<keyword evidence="12" id="KW-0175">Coiled coil</keyword>
<keyword evidence="4 10" id="KW-0963">Cytoplasm</keyword>
<dbReference type="STRING" id="6265.A0A0B2W2J6"/>
<evidence type="ECO:0000256" key="6">
    <source>
        <dbReference type="ARBA" id="ARBA00022927"/>
    </source>
</evidence>
<evidence type="ECO:0000256" key="8">
    <source>
        <dbReference type="ARBA" id="ARBA00023136"/>
    </source>
</evidence>
<keyword evidence="7 10" id="KW-0333">Golgi apparatus</keyword>
<dbReference type="Gene3D" id="3.30.450.60">
    <property type="match status" value="1"/>
</dbReference>
<keyword evidence="15" id="KW-1185">Reference proteome</keyword>
<dbReference type="InterPro" id="IPR011012">
    <property type="entry name" value="Longin-like_dom_sf"/>
</dbReference>
<dbReference type="CDD" id="cd09254">
    <property type="entry name" value="AP_delta-COPI_MHD"/>
    <property type="match status" value="1"/>
</dbReference>
<evidence type="ECO:0000256" key="12">
    <source>
        <dbReference type="SAM" id="Coils"/>
    </source>
</evidence>
<evidence type="ECO:0000256" key="7">
    <source>
        <dbReference type="ARBA" id="ARBA00023034"/>
    </source>
</evidence>
<accession>A0A0B2W2J6</accession>
<comment type="caution">
    <text evidence="14">The sequence shown here is derived from an EMBL/GenBank/DDBJ whole genome shotgun (WGS) entry which is preliminary data.</text>
</comment>
<dbReference type="EMBL" id="JPKZ01000321">
    <property type="protein sequence ID" value="KHN87884.1"/>
    <property type="molecule type" value="Genomic_DNA"/>
</dbReference>
<dbReference type="OMA" id="VQFRTHP"/>
<dbReference type="InterPro" id="IPR027059">
    <property type="entry name" value="Coatomer_dsu"/>
</dbReference>
<proteinExistence type="inferred from homology"/>
<evidence type="ECO:0000256" key="5">
    <source>
        <dbReference type="ARBA" id="ARBA00022892"/>
    </source>
</evidence>
<sequence>MTKARLEGLLDAFPKLIASDKSQRQHTFVETDSVRYVFHPLDNIYMVLITTKASNILEDLETLRLFSRVIPEYCRSNEEKEIQSNIFDLIFAFDEIVALGYRENVNLAQIRTFTEMDSHEERVFNQIKIAQERAANEMMTQKANELKKLKAEQKKAGRGLGNSATAISSSSPPPLSAVIDESMPMIIPKSVQPPVSRGGGKALKLGSKTADDDQFVKQLKSEGQVVAPMERSSATVDSAERAVTASALAVPHLPVHIKSEEKISVVVSRDGGLESCEILGSVSVSLTDPQFSTICVQMTNNDKHGAQLQVHPNLDKKEWQQRSVLKLKSANKPFPVNVDVGVLKWRLQLASEESLPITLNCWPNENPDGCVVNIEYTLQMEQMTLNNVVIVIPLPPATTPVVSECEGSYEYIKSKSQLVWAIAVIDESNKNGTLEFTTDNGQTNHFFPVNMRFTSSDFYCDITSIVNHELKAVWGKENRSKSLGEAASIEPNLINENSEFLKPNRVDSVKKMDSDESVNYSTETRLITEKFEVV</sequence>
<dbReference type="AlphaFoldDB" id="A0A0B2W2J6"/>
<keyword evidence="6 10" id="KW-0653">Protein transport</keyword>
<evidence type="ECO:0000313" key="15">
    <source>
        <dbReference type="Proteomes" id="UP000031036"/>
    </source>
</evidence>
<dbReference type="FunFam" id="2.60.40.1170:FF:000007">
    <property type="entry name" value="Coatomer subunit delta"/>
    <property type="match status" value="1"/>
</dbReference>
<comment type="subcellular location">
    <subcellularLocation>
        <location evidence="10 11">Cytoplasm</location>
    </subcellularLocation>
    <subcellularLocation>
        <location evidence="10 11">Cytoplasmic vesicle</location>
        <location evidence="10 11">COPI-coated vesicle membrane</location>
        <topology evidence="10 11">Peripheral membrane protein</topology>
        <orientation evidence="10 11">Cytoplasmic side</orientation>
    </subcellularLocation>
    <subcellularLocation>
        <location evidence="10 11">Golgi apparatus membrane</location>
        <topology evidence="10 11">Peripheral membrane protein</topology>
        <orientation evidence="10 11">Cytoplasmic side</orientation>
    </subcellularLocation>
</comment>